<comment type="subcellular location">
    <subcellularLocation>
        <location evidence="1">Nucleus</location>
    </subcellularLocation>
</comment>
<feature type="compositionally biased region" description="Pro residues" evidence="3">
    <location>
        <begin position="353"/>
        <end position="369"/>
    </location>
</feature>
<dbReference type="InterPro" id="IPR019007">
    <property type="entry name" value="Wbp11/ELF5/Saf1_N"/>
</dbReference>
<feature type="compositionally biased region" description="Basic and acidic residues" evidence="3">
    <location>
        <begin position="425"/>
        <end position="434"/>
    </location>
</feature>
<reference evidence="5 6" key="1">
    <citation type="submission" date="2024-02" db="EMBL/GenBank/DDBJ databases">
        <authorList>
            <person name="Daric V."/>
            <person name="Darras S."/>
        </authorList>
    </citation>
    <scope>NUCLEOTIDE SEQUENCE [LARGE SCALE GENOMIC DNA]</scope>
</reference>
<gene>
    <name evidence="5" type="ORF">CVLEPA_LOCUS26099</name>
</gene>
<evidence type="ECO:0000256" key="1">
    <source>
        <dbReference type="ARBA" id="ARBA00004123"/>
    </source>
</evidence>
<dbReference type="PANTHER" id="PTHR13361">
    <property type="entry name" value="WW DOMAIN-BINDING PROTEIN 11"/>
    <property type="match status" value="1"/>
</dbReference>
<feature type="region of interest" description="Disordered" evidence="3">
    <location>
        <begin position="1"/>
        <end position="38"/>
    </location>
</feature>
<name>A0ABP0GMI0_CLALP</name>
<feature type="domain" description="Wbp11/ELF5/Saf1 N-terminal" evidence="4">
    <location>
        <begin position="12"/>
        <end position="87"/>
    </location>
</feature>
<feature type="compositionally biased region" description="Polar residues" evidence="3">
    <location>
        <begin position="473"/>
        <end position="482"/>
    </location>
</feature>
<feature type="compositionally biased region" description="Pro residues" evidence="3">
    <location>
        <begin position="186"/>
        <end position="196"/>
    </location>
</feature>
<organism evidence="5 6">
    <name type="scientific">Clavelina lepadiformis</name>
    <name type="common">Light-bulb sea squirt</name>
    <name type="synonym">Ascidia lepadiformis</name>
    <dbReference type="NCBI Taxonomy" id="159417"/>
    <lineage>
        <taxon>Eukaryota</taxon>
        <taxon>Metazoa</taxon>
        <taxon>Chordata</taxon>
        <taxon>Tunicata</taxon>
        <taxon>Ascidiacea</taxon>
        <taxon>Aplousobranchia</taxon>
        <taxon>Clavelinidae</taxon>
        <taxon>Clavelina</taxon>
    </lineage>
</organism>
<feature type="compositionally biased region" description="Low complexity" evidence="3">
    <location>
        <begin position="1"/>
        <end position="13"/>
    </location>
</feature>
<feature type="compositionally biased region" description="Pro residues" evidence="3">
    <location>
        <begin position="377"/>
        <end position="391"/>
    </location>
</feature>
<dbReference type="Proteomes" id="UP001642483">
    <property type="component" value="Unassembled WGS sequence"/>
</dbReference>
<keyword evidence="6" id="KW-1185">Reference proteome</keyword>
<evidence type="ECO:0000256" key="3">
    <source>
        <dbReference type="SAM" id="MobiDB-lite"/>
    </source>
</evidence>
<evidence type="ECO:0000256" key="2">
    <source>
        <dbReference type="ARBA" id="ARBA00023242"/>
    </source>
</evidence>
<dbReference type="Pfam" id="PF09429">
    <property type="entry name" value="Wbp11"/>
    <property type="match status" value="1"/>
</dbReference>
<evidence type="ECO:0000259" key="4">
    <source>
        <dbReference type="Pfam" id="PF09429"/>
    </source>
</evidence>
<feature type="compositionally biased region" description="Basic residues" evidence="3">
    <location>
        <begin position="28"/>
        <end position="38"/>
    </location>
</feature>
<comment type="caution">
    <text evidence="5">The sequence shown here is derived from an EMBL/GenBank/DDBJ whole genome shotgun (WGS) entry which is preliminary data.</text>
</comment>
<keyword evidence="2" id="KW-0539">Nucleus</keyword>
<sequence>MGRRTTSTTKGGKFMNPTDQARKEARRRELKKNKKQRIAVRQAVIKTKDPNQMIKELEDLDNMELDPTSENQYNEKVIKEKRRKLLETLIRIVDFYFKEDANRGREFKVMIENYKLKRAKKEMYYESVKNAQKVEINTIPLPETPFETPHLSDIPLPGIQPQSILKKAPPGPPIGVPPSLQTEKTPPGPPPGPPPAKKVFGRSARPGIPSTSHRPTSRGSKTVRLEDQDAYERKEGPESENKEGHFAEMEEDDEEFHHRDDDDGLIAPAGDPDKEDEFGRKHSVRFAEEDEEDGLLSHITPLQAMMLKMAGQSIPAPPEQNDPDIDEEEEMDRDEEDKQIEDDDVEVNHRPKPPGPPPGLPPGPPPGMPPGMIRPGMLPPGPPPGRPPTMPPRLGGPRPDMRLMNRPDMMQTPNILSAPPSLIHRPTDNDIEEPKAATITAKPKLTTNLKVESTRFMPTSLRVRRETKGKTSRPASEPSTSGYPEKHKFEKKKKQGATTADAAYDSFMKEMQGLL</sequence>
<proteinExistence type="predicted"/>
<evidence type="ECO:0000313" key="5">
    <source>
        <dbReference type="EMBL" id="CAK8692862.1"/>
    </source>
</evidence>
<accession>A0ABP0GMI0</accession>
<feature type="compositionally biased region" description="Polar residues" evidence="3">
    <location>
        <begin position="209"/>
        <end position="220"/>
    </location>
</feature>
<dbReference type="PANTHER" id="PTHR13361:SF1">
    <property type="entry name" value="WW DOMAIN-BINDING PROTEIN 11"/>
    <property type="match status" value="1"/>
</dbReference>
<feature type="compositionally biased region" description="Basic and acidic residues" evidence="3">
    <location>
        <begin position="223"/>
        <end position="248"/>
    </location>
</feature>
<feature type="region of interest" description="Disordered" evidence="3">
    <location>
        <begin position="461"/>
        <end position="499"/>
    </location>
</feature>
<evidence type="ECO:0000313" key="6">
    <source>
        <dbReference type="Proteomes" id="UP001642483"/>
    </source>
</evidence>
<dbReference type="EMBL" id="CAWYQH010000130">
    <property type="protein sequence ID" value="CAK8692862.1"/>
    <property type="molecule type" value="Genomic_DNA"/>
</dbReference>
<protein>
    <recommendedName>
        <fullName evidence="4">Wbp11/ELF5/Saf1 N-terminal domain-containing protein</fullName>
    </recommendedName>
</protein>
<feature type="compositionally biased region" description="Acidic residues" evidence="3">
    <location>
        <begin position="321"/>
        <end position="345"/>
    </location>
</feature>
<feature type="region of interest" description="Disordered" evidence="3">
    <location>
        <begin position="146"/>
        <end position="434"/>
    </location>
</feature>